<reference evidence="4" key="1">
    <citation type="submission" date="2018-08" db="EMBL/GenBank/DDBJ databases">
        <title>Mucilaginibacter sp. MYSH2.</title>
        <authorList>
            <person name="Seo T."/>
        </authorList>
    </citation>
    <scope>NUCLEOTIDE SEQUENCE [LARGE SCALE GENOMIC DNA]</scope>
    <source>
        <strain evidence="4">KIRAN</strain>
    </source>
</reference>
<evidence type="ECO:0000259" key="2">
    <source>
        <dbReference type="Pfam" id="PF14292"/>
    </source>
</evidence>
<name>A0A399SHC7_9BACT</name>
<feature type="transmembrane region" description="Helical" evidence="1">
    <location>
        <begin position="21"/>
        <end position="38"/>
    </location>
</feature>
<dbReference type="InterPro" id="IPR025970">
    <property type="entry name" value="SusE"/>
</dbReference>
<dbReference type="CDD" id="cd12967">
    <property type="entry name" value="CBM_SusE-F_like_u1"/>
    <property type="match status" value="1"/>
</dbReference>
<dbReference type="Proteomes" id="UP000266005">
    <property type="component" value="Unassembled WGS sequence"/>
</dbReference>
<keyword evidence="4" id="KW-1185">Reference proteome</keyword>
<dbReference type="GO" id="GO:2001070">
    <property type="term" value="F:starch binding"/>
    <property type="evidence" value="ECO:0007669"/>
    <property type="project" value="InterPro"/>
</dbReference>
<dbReference type="AlphaFoldDB" id="A0A399SHC7"/>
<dbReference type="GO" id="GO:0019867">
    <property type="term" value="C:outer membrane"/>
    <property type="evidence" value="ECO:0007669"/>
    <property type="project" value="InterPro"/>
</dbReference>
<protein>
    <submittedName>
        <fullName evidence="3">SusF/SusE family outer membrane protein</fullName>
    </submittedName>
</protein>
<sequence length="371" mass="40601">MELPASSILILQLIKFKIMKIWLNKITILCLFTLALFSCDKDEDRIIIQEGIAPSLSTSKTSVVLNKDDAANKAITLNWTPAEYGYAAAVNYSIQYDVAGNNFASPSEIIIANATEKTLTVKELNALAGKLKLPYETASDMQFRVKADISPEVAPVFSAPVTVSVVPYLDIIDYASLYVPGQYQSWKPELAPKISSLSDNGIYEGYVYMGSGIAKGFKFTSKPGWDGTNYGADGATKLSTDGGAGNLKVSEPGFYLLKANTNALTWSALKTQWAVTGSATPKGWVNDNVTDHDMTYDEIRGVWTITLSLSEGEIKFRANDGWDLNYGDNKPADGFLDKSSNDNIKVAESGTYEIILDLRLPGYYSYTLNKK</sequence>
<evidence type="ECO:0000313" key="4">
    <source>
        <dbReference type="Proteomes" id="UP000266005"/>
    </source>
</evidence>
<gene>
    <name evidence="3" type="ORF">D1627_00595</name>
</gene>
<keyword evidence="1" id="KW-1133">Transmembrane helix</keyword>
<keyword evidence="1" id="KW-0472">Membrane</keyword>
<keyword evidence="1" id="KW-0812">Transmembrane</keyword>
<proteinExistence type="predicted"/>
<evidence type="ECO:0000313" key="3">
    <source>
        <dbReference type="EMBL" id="RIJ42404.1"/>
    </source>
</evidence>
<organism evidence="3 4">
    <name type="scientific">Pontibacter oryzae</name>
    <dbReference type="NCBI Taxonomy" id="2304593"/>
    <lineage>
        <taxon>Bacteria</taxon>
        <taxon>Pseudomonadati</taxon>
        <taxon>Bacteroidota</taxon>
        <taxon>Cytophagia</taxon>
        <taxon>Cytophagales</taxon>
        <taxon>Hymenobacteraceae</taxon>
        <taxon>Pontibacter</taxon>
    </lineage>
</organism>
<dbReference type="Gene3D" id="2.60.40.3620">
    <property type="match status" value="2"/>
</dbReference>
<evidence type="ECO:0000256" key="1">
    <source>
        <dbReference type="SAM" id="Phobius"/>
    </source>
</evidence>
<dbReference type="Pfam" id="PF14292">
    <property type="entry name" value="SusE"/>
    <property type="match status" value="1"/>
</dbReference>
<comment type="caution">
    <text evidence="3">The sequence shown here is derived from an EMBL/GenBank/DDBJ whole genome shotgun (WGS) entry which is preliminary data.</text>
</comment>
<dbReference type="CDD" id="cd12956">
    <property type="entry name" value="CBM_SusE-F_like"/>
    <property type="match status" value="1"/>
</dbReference>
<dbReference type="EMBL" id="QWGE01000001">
    <property type="protein sequence ID" value="RIJ42404.1"/>
    <property type="molecule type" value="Genomic_DNA"/>
</dbReference>
<accession>A0A399SHC7</accession>
<feature type="domain" description="SusE outer membrane protein" evidence="2">
    <location>
        <begin position="41"/>
        <end position="146"/>
    </location>
</feature>